<dbReference type="SMR" id="A0A3B5XV85"/>
<dbReference type="Gramene" id="TraesLDM1A03G00026630.1">
    <property type="protein sequence ID" value="TraesLDM1A03G00026630.1"/>
    <property type="gene ID" value="TraesLDM1A03G00026630"/>
</dbReference>
<dbReference type="Gramene" id="TraesWEE_scaffold_012553_01G000100.1">
    <property type="protein sequence ID" value="TraesWEE_scaffold_012553_01G000100.1"/>
    <property type="gene ID" value="TraesWEE_scaffold_012553_01G000100"/>
</dbReference>
<dbReference type="OMA" id="GNTPINC"/>
<dbReference type="Proteomes" id="UP000019116">
    <property type="component" value="Chromosome 1A"/>
</dbReference>
<dbReference type="SUPFAM" id="SSF48208">
    <property type="entry name" value="Six-hairpin glycosidases"/>
    <property type="match status" value="1"/>
</dbReference>
<comment type="catalytic activity">
    <reaction evidence="1 9">
        <text>Endohydrolysis of (1-&gt;4)-beta-D-glucosidic linkages in cellulose, lichenin and cereal beta-D-glucans.</text>
        <dbReference type="EC" id="3.2.1.4"/>
    </reaction>
</comment>
<dbReference type="EC" id="3.2.1.4" evidence="9"/>
<dbReference type="InterPro" id="IPR008928">
    <property type="entry name" value="6-hairpin_glycosidase_sf"/>
</dbReference>
<evidence type="ECO:0000256" key="1">
    <source>
        <dbReference type="ARBA" id="ARBA00000966"/>
    </source>
</evidence>
<dbReference type="Gramene" id="TraesCS1A02G072300.1">
    <property type="protein sequence ID" value="TraesCS1A02G072300.1"/>
    <property type="gene ID" value="TraesCS1A02G072300"/>
</dbReference>
<dbReference type="PROSITE" id="PS51257">
    <property type="entry name" value="PROKAR_LIPOPROTEIN"/>
    <property type="match status" value="1"/>
</dbReference>
<proteinExistence type="inferred from homology"/>
<dbReference type="InterPro" id="IPR012341">
    <property type="entry name" value="6hp_glycosidase-like_sf"/>
</dbReference>
<reference evidence="11" key="1">
    <citation type="submission" date="2018-08" db="EMBL/GenBank/DDBJ databases">
        <authorList>
            <person name="Rossello M."/>
        </authorList>
    </citation>
    <scope>NUCLEOTIDE SEQUENCE [LARGE SCALE GENOMIC DNA]</scope>
    <source>
        <strain evidence="11">cv. Chinese Spring</strain>
    </source>
</reference>
<evidence type="ECO:0000256" key="3">
    <source>
        <dbReference type="ARBA" id="ARBA00022801"/>
    </source>
</evidence>
<keyword evidence="12" id="KW-1185">Reference proteome</keyword>
<dbReference type="KEGG" id="taes:123092143"/>
<dbReference type="AlphaFoldDB" id="A0A3B5XV85"/>
<feature type="chain" id="PRO_5017102113" description="Endoglucanase" evidence="9">
    <location>
        <begin position="25"/>
        <end position="494"/>
    </location>
</feature>
<dbReference type="RefSeq" id="XP_044369787.1">
    <property type="nucleotide sequence ID" value="XM_044513852.1"/>
</dbReference>
<dbReference type="Gramene" id="TraesJUL1A03G00026890.1">
    <property type="protein sequence ID" value="TraesJUL1A03G00026890.1"/>
    <property type="gene ID" value="TraesJUL1A03G00026890"/>
</dbReference>
<protein>
    <recommendedName>
        <fullName evidence="9">Endoglucanase</fullName>
        <ecNumber evidence="9">3.2.1.4</ecNumber>
    </recommendedName>
</protein>
<dbReference type="Gramene" id="TraesSYM1A03G00026610.1">
    <property type="protein sequence ID" value="TraesSYM1A03G00026610.1"/>
    <property type="gene ID" value="TraesSYM1A03G00026610"/>
</dbReference>
<dbReference type="InterPro" id="IPR018221">
    <property type="entry name" value="Glyco_hydro_9_His_AS"/>
</dbReference>
<evidence type="ECO:0000256" key="6">
    <source>
        <dbReference type="ARBA" id="ARBA00023295"/>
    </source>
</evidence>
<dbReference type="Gramene" id="TraesMAC1A03G00025950.1">
    <property type="protein sequence ID" value="TraesMAC1A03G00025950.1"/>
    <property type="gene ID" value="TraesMAC1A03G00025950"/>
</dbReference>
<dbReference type="Gramene" id="TraesARI1A03G00026230.1">
    <property type="protein sequence ID" value="TraesARI1A03G00026230.1"/>
    <property type="gene ID" value="TraesARI1A03G00026230"/>
</dbReference>
<dbReference type="Gramene" id="TraesCS1A03G0176800.1">
    <property type="protein sequence ID" value="TraesCS1A03G0176800.1.CDS"/>
    <property type="gene ID" value="TraesCS1A03G0176800"/>
</dbReference>
<evidence type="ECO:0000259" key="10">
    <source>
        <dbReference type="Pfam" id="PF00759"/>
    </source>
</evidence>
<evidence type="ECO:0000256" key="2">
    <source>
        <dbReference type="ARBA" id="ARBA00007072"/>
    </source>
</evidence>
<dbReference type="Gene3D" id="1.50.10.10">
    <property type="match status" value="1"/>
</dbReference>
<dbReference type="STRING" id="4565.A0A3B5XV85"/>
<dbReference type="OrthoDB" id="10257085at2759"/>
<evidence type="ECO:0000313" key="11">
    <source>
        <dbReference type="EnsemblPlants" id="TraesCS1A02G072300.1"/>
    </source>
</evidence>
<accession>A0A3B5XV85</accession>
<evidence type="ECO:0000256" key="8">
    <source>
        <dbReference type="PROSITE-ProRule" id="PRU10059"/>
    </source>
</evidence>
<dbReference type="Gramene" id="TraesCAD_scaffold_029551_01G000200.1">
    <property type="protein sequence ID" value="TraesCAD_scaffold_029551_01G000200.1"/>
    <property type="gene ID" value="TraesCAD_scaffold_029551_01G000200"/>
</dbReference>
<dbReference type="Gramene" id="TraesROB_scaffold_039406_01G000200.1">
    <property type="protein sequence ID" value="TraesROB_scaffold_039406_01G000200.1"/>
    <property type="gene ID" value="TraesROB_scaffold_039406_01G000200"/>
</dbReference>
<keyword evidence="9" id="KW-0732">Signal</keyword>
<dbReference type="Gramene" id="TraesLAC1A03G00027130.1">
    <property type="protein sequence ID" value="TraesLAC1A03G00027130.1"/>
    <property type="gene ID" value="TraesLAC1A03G00027130"/>
</dbReference>
<evidence type="ECO:0000256" key="7">
    <source>
        <dbReference type="ARBA" id="ARBA00023326"/>
    </source>
</evidence>
<feature type="signal peptide" evidence="9">
    <location>
        <begin position="1"/>
        <end position="24"/>
    </location>
</feature>
<dbReference type="PANTHER" id="PTHR22298">
    <property type="entry name" value="ENDO-1,4-BETA-GLUCANASE"/>
    <property type="match status" value="1"/>
</dbReference>
<evidence type="ECO:0000256" key="5">
    <source>
        <dbReference type="ARBA" id="ARBA00023277"/>
    </source>
</evidence>
<dbReference type="Gramene" id="TraesKAR1A01G0043520.1">
    <property type="protein sequence ID" value="cds.TraesKAR1A01G0043520.1"/>
    <property type="gene ID" value="TraesKAR1A01G0043520"/>
</dbReference>
<dbReference type="EnsemblPlants" id="TraesCS1A02G072300.1">
    <property type="protein sequence ID" value="TraesCS1A02G072300.1"/>
    <property type="gene ID" value="TraesCS1A02G072300"/>
</dbReference>
<name>A0A3B5XV85_WHEAT</name>
<dbReference type="Pfam" id="PF00759">
    <property type="entry name" value="Glyco_hydro_9"/>
    <property type="match status" value="1"/>
</dbReference>
<evidence type="ECO:0000313" key="12">
    <source>
        <dbReference type="Proteomes" id="UP000019116"/>
    </source>
</evidence>
<feature type="domain" description="Glycoside hydrolase family 9" evidence="10">
    <location>
        <begin position="29"/>
        <end position="488"/>
    </location>
</feature>
<keyword evidence="6 8" id="KW-0326">Glycosidase</keyword>
<evidence type="ECO:0000256" key="9">
    <source>
        <dbReference type="RuleBase" id="RU361166"/>
    </source>
</evidence>
<dbReference type="Gramene" id="TraesJAG1A03G00025930.1">
    <property type="protein sequence ID" value="TraesJAG1A03G00025930.1"/>
    <property type="gene ID" value="TraesJAG1A03G00025930"/>
</dbReference>
<dbReference type="Gramene" id="TraesCLE_scaffold_082996_01G000100.1">
    <property type="protein sequence ID" value="TraesCLE_scaffold_082996_01G000100.1"/>
    <property type="gene ID" value="TraesCLE_scaffold_082996_01G000100"/>
</dbReference>
<dbReference type="GeneID" id="123092143"/>
<dbReference type="GO" id="GO:0008810">
    <property type="term" value="F:cellulase activity"/>
    <property type="evidence" value="ECO:0007669"/>
    <property type="project" value="UniProtKB-EC"/>
</dbReference>
<dbReference type="FunFam" id="1.50.10.10:FF:000020">
    <property type="entry name" value="Endoglucanase"/>
    <property type="match status" value="1"/>
</dbReference>
<dbReference type="Gramene" id="TraesSTA1A03G00024770.1">
    <property type="protein sequence ID" value="TraesSTA1A03G00024770.1"/>
    <property type="gene ID" value="TraesSTA1A03G00024770"/>
</dbReference>
<reference evidence="11" key="2">
    <citation type="submission" date="2018-10" db="UniProtKB">
        <authorList>
            <consortium name="EnsemblPlants"/>
        </authorList>
    </citation>
    <scope>IDENTIFICATION</scope>
</reference>
<keyword evidence="7 8" id="KW-0624">Polysaccharide degradation</keyword>
<comment type="similarity">
    <text evidence="2 8 9">Belongs to the glycosyl hydrolase 9 (cellulase E) family.</text>
</comment>
<keyword evidence="3 8" id="KW-0378">Hydrolase</keyword>
<keyword evidence="5 8" id="KW-0119">Carbohydrate metabolism</keyword>
<keyword evidence="4 9" id="KW-0136">Cellulose degradation</keyword>
<dbReference type="InterPro" id="IPR001701">
    <property type="entry name" value="Glyco_hydro_9"/>
</dbReference>
<gene>
    <name evidence="11" type="primary">LOC123092143</name>
</gene>
<evidence type="ECO:0000256" key="4">
    <source>
        <dbReference type="ARBA" id="ARBA00023001"/>
    </source>
</evidence>
<dbReference type="Gramene" id="TraesPARA_EIv1.0_0085390.1">
    <property type="protein sequence ID" value="TraesPARA_EIv1.0_0085390.1.CDS"/>
    <property type="gene ID" value="TraesPARA_EIv1.0_0085390"/>
</dbReference>
<organism evidence="11">
    <name type="scientific">Triticum aestivum</name>
    <name type="common">Wheat</name>
    <dbReference type="NCBI Taxonomy" id="4565"/>
    <lineage>
        <taxon>Eukaryota</taxon>
        <taxon>Viridiplantae</taxon>
        <taxon>Streptophyta</taxon>
        <taxon>Embryophyta</taxon>
        <taxon>Tracheophyta</taxon>
        <taxon>Spermatophyta</taxon>
        <taxon>Magnoliopsida</taxon>
        <taxon>Liliopsida</taxon>
        <taxon>Poales</taxon>
        <taxon>Poaceae</taxon>
        <taxon>BOP clade</taxon>
        <taxon>Pooideae</taxon>
        <taxon>Triticodae</taxon>
        <taxon>Triticeae</taxon>
        <taxon>Triticinae</taxon>
        <taxon>Triticum</taxon>
    </lineage>
</organism>
<dbReference type="GO" id="GO:0030245">
    <property type="term" value="P:cellulose catabolic process"/>
    <property type="evidence" value="ECO:0007669"/>
    <property type="project" value="UniProtKB-KW"/>
</dbReference>
<feature type="active site" evidence="8">
    <location>
        <position position="415"/>
    </location>
</feature>
<sequence>MVARARVLLIAAVVWFLATTACQAAQRDYATALTKSLLYFEAQRSGRLPTTQRVQWRGDSALKDGADHGVDLTGGYYDSGDNVKFGFPMAFTVTMLSWSVVEHRGRLATAGELGHALQAVQWGADYLAKAHTRPDVLYVNVGDGHSDHACWERPEDMETPRRSYMVNATHPGSDVAAETAAALAAASVAFTGPHTGPHGDPRYALTLLKHAKQLFQFAKNHRGLYQNSIPSARSFYRSSGDEDELLWAAVWLYIATGHQEYKAYIAGANNVGGVRQSLGWDDKFVGAQALVAKLILKGKLPNNGRHAEMRSNVESFLCNVLQHGDGRSGRLTPGGMLYLQPWSNLQDVTTAMFVLVTHADHLAAASASLQCGGVRLPPAQLVSFARSQVDYILGKNPMKMSYMVGVGKRYPLQPHHRGASLPSIRKYPGKISCGKGAEYFHRSAPNLNVIDGAIVGGPDNNDHYDDSRGNYQQGEPSTYTVAPIVGVLARLLHN</sequence>
<dbReference type="PROSITE" id="PS00592">
    <property type="entry name" value="GH9_2"/>
    <property type="match status" value="1"/>
</dbReference>